<name>A0A6F8T0U4_9GAMM</name>
<proteinExistence type="predicted"/>
<dbReference type="KEGG" id="lant:TUM19329_01580"/>
<organism evidence="1 2">
    <name type="scientific">Legionella antarctica</name>
    <dbReference type="NCBI Taxonomy" id="2708020"/>
    <lineage>
        <taxon>Bacteria</taxon>
        <taxon>Pseudomonadati</taxon>
        <taxon>Pseudomonadota</taxon>
        <taxon>Gammaproteobacteria</taxon>
        <taxon>Legionellales</taxon>
        <taxon>Legionellaceae</taxon>
        <taxon>Legionella</taxon>
    </lineage>
</organism>
<evidence type="ECO:0000313" key="2">
    <source>
        <dbReference type="Proteomes" id="UP000502894"/>
    </source>
</evidence>
<dbReference type="EMBL" id="AP022839">
    <property type="protein sequence ID" value="BCA93797.1"/>
    <property type="molecule type" value="Genomic_DNA"/>
</dbReference>
<accession>A0A6F8T0U4</accession>
<dbReference type="RefSeq" id="WP_173235632.1">
    <property type="nucleotide sequence ID" value="NZ_AP022839.1"/>
</dbReference>
<dbReference type="AlphaFoldDB" id="A0A6F8T0U4"/>
<evidence type="ECO:0000313" key="1">
    <source>
        <dbReference type="EMBL" id="BCA93797.1"/>
    </source>
</evidence>
<gene>
    <name evidence="1" type="ORF">TUM19329_01580</name>
</gene>
<keyword evidence="2" id="KW-1185">Reference proteome</keyword>
<dbReference type="Proteomes" id="UP000502894">
    <property type="component" value="Chromosome"/>
</dbReference>
<reference evidence="1" key="1">
    <citation type="journal article" date="2020" name="Microbiol. Resour. Announc.">
        <title>Complete Genome Sequence of Novel Psychrotolerant Legionella Strain TUM19329, Isolated from Antarctic Lake Sediment.</title>
        <authorList>
            <person name="Shimada S."/>
            <person name="Nakai R."/>
            <person name="Aoki K."/>
            <person name="Shimoeda N."/>
            <person name="Ohno G."/>
            <person name="Miyazaki Y."/>
            <person name="Kudoh S."/>
            <person name="Imura S."/>
            <person name="Watanabe K."/>
            <person name="Ishii Y."/>
            <person name="Tateda K."/>
        </authorList>
    </citation>
    <scope>NUCLEOTIDE SEQUENCE [LARGE SCALE GENOMIC DNA]</scope>
    <source>
        <strain evidence="1">TUM19329</strain>
    </source>
</reference>
<sequence length="276" mass="31755">MSRIRTVKPEFWTSEQVLACSLAARLLFIGMWSFCDDNGVHTASYKRLKAEVFPADDIPVSEVEKLITQLIQNDLLREYEVENKTYWIVTGWKKHQRIDRPTYRHPLPQSDLKKIEDNSTIIRRELTAPSLITHHVLDEPSTTEWKGMDRIGMEKEIREVEASPVDISEPNSLASIQELFIYWQTVMNHPRAIFDAKRQRKVAQALKLGYSLEDLKKAIDGCSKTPYNMGQNNSGQVYDDISLIFRDADHIERFMNNANSTAHETNSTNDLMAGVI</sequence>
<protein>
    <submittedName>
        <fullName evidence="1">Uncharacterized protein</fullName>
    </submittedName>
</protein>